<proteinExistence type="predicted"/>
<comment type="caution">
    <text evidence="2">The sequence shown here is derived from an EMBL/GenBank/DDBJ whole genome shotgun (WGS) entry which is preliminary data.</text>
</comment>
<dbReference type="RefSeq" id="WP_109403369.1">
    <property type="nucleotide sequence ID" value="NZ_QFFG01000001.1"/>
</dbReference>
<dbReference type="AlphaFoldDB" id="A0A2U2JDL6"/>
<dbReference type="OrthoDB" id="1447802at2"/>
<protein>
    <recommendedName>
        <fullName evidence="4">Magnesium citrate secondary transporter</fullName>
    </recommendedName>
</protein>
<keyword evidence="1" id="KW-0812">Transmembrane</keyword>
<evidence type="ECO:0000313" key="2">
    <source>
        <dbReference type="EMBL" id="PWG06453.1"/>
    </source>
</evidence>
<evidence type="ECO:0000313" key="3">
    <source>
        <dbReference type="Proteomes" id="UP000245670"/>
    </source>
</evidence>
<accession>A0A2U2JDL6</accession>
<feature type="transmembrane region" description="Helical" evidence="1">
    <location>
        <begin position="96"/>
        <end position="113"/>
    </location>
</feature>
<sequence>MNTKLIYYFLFCLVTGTTVYILQHFSVPLPKIINHYLNDFLIVPIVLFISLQTLRWSKNDKNYTLSLGVIIYLCLLYSILFEFVFPKYLARYTKDYVDVILYFASGFIFYQLQKSDS</sequence>
<keyword evidence="3" id="KW-1185">Reference proteome</keyword>
<name>A0A2U2JDL6_9FLAO</name>
<evidence type="ECO:0000256" key="1">
    <source>
        <dbReference type="SAM" id="Phobius"/>
    </source>
</evidence>
<feature type="transmembrane region" description="Helical" evidence="1">
    <location>
        <begin position="6"/>
        <end position="25"/>
    </location>
</feature>
<keyword evidence="1" id="KW-0472">Membrane</keyword>
<feature type="transmembrane region" description="Helical" evidence="1">
    <location>
        <begin position="37"/>
        <end position="57"/>
    </location>
</feature>
<keyword evidence="1" id="KW-1133">Transmembrane helix</keyword>
<dbReference type="Proteomes" id="UP000245670">
    <property type="component" value="Unassembled WGS sequence"/>
</dbReference>
<reference evidence="2 3" key="1">
    <citation type="submission" date="2018-05" db="EMBL/GenBank/DDBJ databases">
        <title>Polaribacter aquimarinus sp. nov., isolated from sediment in a sediment of sea.</title>
        <authorList>
            <person name="Lu D."/>
        </authorList>
    </citation>
    <scope>NUCLEOTIDE SEQUENCE [LARGE SCALE GENOMIC DNA]</scope>
    <source>
        <strain evidence="2 3">ZY113</strain>
    </source>
</reference>
<evidence type="ECO:0008006" key="4">
    <source>
        <dbReference type="Google" id="ProtNLM"/>
    </source>
</evidence>
<gene>
    <name evidence="2" type="ORF">DIS07_01075</name>
</gene>
<organism evidence="2 3">
    <name type="scientific">Polaribacter aquimarinus</name>
    <dbReference type="NCBI Taxonomy" id="2100726"/>
    <lineage>
        <taxon>Bacteria</taxon>
        <taxon>Pseudomonadati</taxon>
        <taxon>Bacteroidota</taxon>
        <taxon>Flavobacteriia</taxon>
        <taxon>Flavobacteriales</taxon>
        <taxon>Flavobacteriaceae</taxon>
    </lineage>
</organism>
<feature type="transmembrane region" description="Helical" evidence="1">
    <location>
        <begin position="63"/>
        <end position="84"/>
    </location>
</feature>
<dbReference type="EMBL" id="QFFG01000001">
    <property type="protein sequence ID" value="PWG06453.1"/>
    <property type="molecule type" value="Genomic_DNA"/>
</dbReference>